<dbReference type="InterPro" id="IPR027417">
    <property type="entry name" value="P-loop_NTPase"/>
</dbReference>
<feature type="domain" description="Sigma-54 factor interaction" evidence="17">
    <location>
        <begin position="141"/>
        <end position="369"/>
    </location>
</feature>
<dbReference type="InterPro" id="IPR025662">
    <property type="entry name" value="Sigma_54_int_dom_ATP-bd_1"/>
</dbReference>
<evidence type="ECO:0000256" key="6">
    <source>
        <dbReference type="ARBA" id="ARBA00022741"/>
    </source>
</evidence>
<dbReference type="GO" id="GO:0043565">
    <property type="term" value="F:sequence-specific DNA binding"/>
    <property type="evidence" value="ECO:0007669"/>
    <property type="project" value="InterPro"/>
</dbReference>
<dbReference type="SMART" id="SM00448">
    <property type="entry name" value="REC"/>
    <property type="match status" value="1"/>
</dbReference>
<dbReference type="InterPro" id="IPR058031">
    <property type="entry name" value="AAA_lid_NorR"/>
</dbReference>
<dbReference type="KEGG" id="eps:L0Y14_05470"/>
<dbReference type="InterPro" id="IPR011006">
    <property type="entry name" value="CheY-like_superfamily"/>
</dbReference>
<evidence type="ECO:0000256" key="12">
    <source>
        <dbReference type="ARBA" id="ARBA00023163"/>
    </source>
</evidence>
<name>A0A9J7A1N0_9GAMM</name>
<dbReference type="SUPFAM" id="SSF46689">
    <property type="entry name" value="Homeodomain-like"/>
    <property type="match status" value="1"/>
</dbReference>
<dbReference type="Gene3D" id="3.40.50.2300">
    <property type="match status" value="1"/>
</dbReference>
<evidence type="ECO:0000256" key="3">
    <source>
        <dbReference type="ARBA" id="ARBA00022490"/>
    </source>
</evidence>
<dbReference type="PROSITE" id="PS00675">
    <property type="entry name" value="SIGMA54_INTERACT_1"/>
    <property type="match status" value="1"/>
</dbReference>
<evidence type="ECO:0000313" key="19">
    <source>
        <dbReference type="EMBL" id="USF88680.1"/>
    </source>
</evidence>
<sequence>MADILIIEDDPGFGELLLMHLEDLGHTVRLAGSLAEGRRQYHQATPEAILLDQQLPDGLGTQLLMEIGDQADSPPVIMISGVSDNRLVIEAIQQGAYDFIRKPLDELALDTTLGNALRQYRLSRQVAASSEQPPESGPDTIVGTSPAIVEVLKTIGRVADSGACVLITGESGTGKEVIARALHRHSGRSGPFLAINCSAIVETLLESELFGHEKGAFTGADARKAGKFEITSDGTLFLDEIGELQPTLQAKLLRVLQEGSYTRVGGSQELHSNARIIAATHRDLQAMVREGSFREDLYYRLNVIRMHLPPLRERPQDLAALVEHLLGRIEKRLHRTAVRLSETAWRLIREYPWPGNVRELENILTRAAVLAPGDTLTPDLLGLSTSSAAASDDPSQPELELITLETLEARHVGAILEHTHWHKGKTCEILGISRPALDRKIAKYGIA</sequence>
<evidence type="ECO:0000256" key="14">
    <source>
        <dbReference type="ARBA" id="ARBA00029881"/>
    </source>
</evidence>
<keyword evidence="6" id="KW-0547">Nucleotide-binding</keyword>
<dbReference type="PROSITE" id="PS50045">
    <property type="entry name" value="SIGMA54_INTERACT_4"/>
    <property type="match status" value="1"/>
</dbReference>
<protein>
    <recommendedName>
        <fullName evidence="2">DNA-binding transcriptional regulator NtrC</fullName>
    </recommendedName>
    <alternativeName>
        <fullName evidence="14">Nitrogen regulation protein NR(I)</fullName>
    </alternativeName>
    <alternativeName>
        <fullName evidence="15">Nitrogen regulator I</fullName>
    </alternativeName>
</protein>
<dbReference type="InterPro" id="IPR002078">
    <property type="entry name" value="Sigma_54_int"/>
</dbReference>
<dbReference type="Pfam" id="PF00158">
    <property type="entry name" value="Sigma54_activat"/>
    <property type="match status" value="1"/>
</dbReference>
<keyword evidence="3" id="KW-0963">Cytoplasm</keyword>
<evidence type="ECO:0000259" key="17">
    <source>
        <dbReference type="PROSITE" id="PS50045"/>
    </source>
</evidence>
<reference evidence="19" key="1">
    <citation type="journal article" date="2022" name="Mol. Ecol. Resour.">
        <title>The complete and closed genome of the facultative generalist Candidatus Endoriftia persephone from deep-sea hydrothermal vents.</title>
        <authorList>
            <person name="de Oliveira A.L."/>
            <person name="Srivastava A."/>
            <person name="Espada-Hinojosa S."/>
            <person name="Bright M."/>
        </authorList>
    </citation>
    <scope>NUCLEOTIDE SEQUENCE</scope>
    <source>
        <strain evidence="19">Tica-EPR-9o50.N</strain>
    </source>
</reference>
<dbReference type="FunFam" id="3.40.50.300:FF:000006">
    <property type="entry name" value="DNA-binding transcriptional regulator NtrC"/>
    <property type="match status" value="1"/>
</dbReference>
<dbReference type="SUPFAM" id="SSF52172">
    <property type="entry name" value="CheY-like"/>
    <property type="match status" value="1"/>
</dbReference>
<dbReference type="InterPro" id="IPR003593">
    <property type="entry name" value="AAA+_ATPase"/>
</dbReference>
<dbReference type="SMART" id="SM00382">
    <property type="entry name" value="AAA"/>
    <property type="match status" value="1"/>
</dbReference>
<organism evidence="19 20">
    <name type="scientific">Candidatus Endoriftia persephonae</name>
    <dbReference type="NCBI Taxonomy" id="393765"/>
    <lineage>
        <taxon>Bacteria</taxon>
        <taxon>Pseudomonadati</taxon>
        <taxon>Pseudomonadota</taxon>
        <taxon>Gammaproteobacteria</taxon>
        <taxon>Chromatiales</taxon>
        <taxon>Sedimenticolaceae</taxon>
        <taxon>Candidatus Endoriftia</taxon>
    </lineage>
</organism>
<keyword evidence="13" id="KW-0535">Nitrogen fixation</keyword>
<evidence type="ECO:0000256" key="15">
    <source>
        <dbReference type="ARBA" id="ARBA00031910"/>
    </source>
</evidence>
<dbReference type="InterPro" id="IPR001789">
    <property type="entry name" value="Sig_transdc_resp-reg_receiver"/>
</dbReference>
<dbReference type="PROSITE" id="PS50110">
    <property type="entry name" value="RESPONSE_REGULATORY"/>
    <property type="match status" value="1"/>
</dbReference>
<dbReference type="Proteomes" id="UP001056649">
    <property type="component" value="Chromosome"/>
</dbReference>
<evidence type="ECO:0000256" key="2">
    <source>
        <dbReference type="ARBA" id="ARBA00019059"/>
    </source>
</evidence>
<evidence type="ECO:0000256" key="11">
    <source>
        <dbReference type="ARBA" id="ARBA00023159"/>
    </source>
</evidence>
<proteinExistence type="predicted"/>
<dbReference type="SUPFAM" id="SSF52540">
    <property type="entry name" value="P-loop containing nucleoside triphosphate hydrolases"/>
    <property type="match status" value="1"/>
</dbReference>
<evidence type="ECO:0000256" key="16">
    <source>
        <dbReference type="PROSITE-ProRule" id="PRU00169"/>
    </source>
</evidence>
<comment type="subcellular location">
    <subcellularLocation>
        <location evidence="1">Cytoplasm</location>
    </subcellularLocation>
</comment>
<dbReference type="GO" id="GO:0000160">
    <property type="term" value="P:phosphorelay signal transduction system"/>
    <property type="evidence" value="ECO:0007669"/>
    <property type="project" value="UniProtKB-KW"/>
</dbReference>
<dbReference type="RefSeq" id="WP_006474199.1">
    <property type="nucleotide sequence ID" value="NZ_CP090569.1"/>
</dbReference>
<evidence type="ECO:0000256" key="4">
    <source>
        <dbReference type="ARBA" id="ARBA00022491"/>
    </source>
</evidence>
<dbReference type="Gene3D" id="3.40.50.300">
    <property type="entry name" value="P-loop containing nucleotide triphosphate hydrolases"/>
    <property type="match status" value="1"/>
</dbReference>
<keyword evidence="5 16" id="KW-0597">Phosphoprotein</keyword>
<keyword evidence="7" id="KW-0067">ATP-binding</keyword>
<evidence type="ECO:0000256" key="8">
    <source>
        <dbReference type="ARBA" id="ARBA00023012"/>
    </source>
</evidence>
<dbReference type="InterPro" id="IPR009057">
    <property type="entry name" value="Homeodomain-like_sf"/>
</dbReference>
<dbReference type="AlphaFoldDB" id="A0A9J7A1N0"/>
<evidence type="ECO:0000259" key="18">
    <source>
        <dbReference type="PROSITE" id="PS50110"/>
    </source>
</evidence>
<evidence type="ECO:0000256" key="10">
    <source>
        <dbReference type="ARBA" id="ARBA00023125"/>
    </source>
</evidence>
<dbReference type="CDD" id="cd00156">
    <property type="entry name" value="REC"/>
    <property type="match status" value="1"/>
</dbReference>
<keyword evidence="8" id="KW-0902">Two-component regulatory system</keyword>
<dbReference type="InterPro" id="IPR002197">
    <property type="entry name" value="HTH_Fis"/>
</dbReference>
<feature type="domain" description="Response regulatory" evidence="18">
    <location>
        <begin position="3"/>
        <end position="117"/>
    </location>
</feature>
<dbReference type="Gene3D" id="1.10.8.60">
    <property type="match status" value="1"/>
</dbReference>
<evidence type="ECO:0000256" key="7">
    <source>
        <dbReference type="ARBA" id="ARBA00022840"/>
    </source>
</evidence>
<dbReference type="Pfam" id="PF00072">
    <property type="entry name" value="Response_reg"/>
    <property type="match status" value="1"/>
</dbReference>
<dbReference type="PANTHER" id="PTHR32071:SF95">
    <property type="entry name" value="DNA-BINDING TRANSCRIPTIONAL REGULATOR NTRC"/>
    <property type="match status" value="1"/>
</dbReference>
<dbReference type="PANTHER" id="PTHR32071">
    <property type="entry name" value="TRANSCRIPTIONAL REGULATORY PROTEIN"/>
    <property type="match status" value="1"/>
</dbReference>
<dbReference type="Gene3D" id="1.10.10.60">
    <property type="entry name" value="Homeodomain-like"/>
    <property type="match status" value="1"/>
</dbReference>
<dbReference type="Pfam" id="PF25601">
    <property type="entry name" value="AAA_lid_14"/>
    <property type="match status" value="1"/>
</dbReference>
<dbReference type="GO" id="GO:0005737">
    <property type="term" value="C:cytoplasm"/>
    <property type="evidence" value="ECO:0007669"/>
    <property type="project" value="UniProtKB-SubCell"/>
</dbReference>
<evidence type="ECO:0000256" key="5">
    <source>
        <dbReference type="ARBA" id="ARBA00022553"/>
    </source>
</evidence>
<evidence type="ECO:0000256" key="9">
    <source>
        <dbReference type="ARBA" id="ARBA00023015"/>
    </source>
</evidence>
<dbReference type="GO" id="GO:0006355">
    <property type="term" value="P:regulation of DNA-templated transcription"/>
    <property type="evidence" value="ECO:0007669"/>
    <property type="project" value="InterPro"/>
</dbReference>
<keyword evidence="4" id="KW-0678">Repressor</keyword>
<feature type="modified residue" description="4-aspartylphosphate" evidence="16">
    <location>
        <position position="52"/>
    </location>
</feature>
<keyword evidence="11" id="KW-0010">Activator</keyword>
<keyword evidence="20" id="KW-1185">Reference proteome</keyword>
<accession>A0A9J7A1N0</accession>
<keyword evidence="12" id="KW-0804">Transcription</keyword>
<dbReference type="GO" id="GO:0005524">
    <property type="term" value="F:ATP binding"/>
    <property type="evidence" value="ECO:0007669"/>
    <property type="project" value="UniProtKB-KW"/>
</dbReference>
<dbReference type="PROSITE" id="PS00688">
    <property type="entry name" value="SIGMA54_INTERACT_3"/>
    <property type="match status" value="1"/>
</dbReference>
<evidence type="ECO:0000256" key="13">
    <source>
        <dbReference type="ARBA" id="ARBA00023231"/>
    </source>
</evidence>
<dbReference type="InterPro" id="IPR025944">
    <property type="entry name" value="Sigma_54_int_dom_CS"/>
</dbReference>
<evidence type="ECO:0000256" key="1">
    <source>
        <dbReference type="ARBA" id="ARBA00004496"/>
    </source>
</evidence>
<dbReference type="EMBL" id="CP090569">
    <property type="protein sequence ID" value="USF88680.1"/>
    <property type="molecule type" value="Genomic_DNA"/>
</dbReference>
<keyword evidence="10" id="KW-0238">DNA-binding</keyword>
<keyword evidence="9" id="KW-0805">Transcription regulation</keyword>
<evidence type="ECO:0000313" key="20">
    <source>
        <dbReference type="Proteomes" id="UP001056649"/>
    </source>
</evidence>
<dbReference type="CDD" id="cd00009">
    <property type="entry name" value="AAA"/>
    <property type="match status" value="1"/>
</dbReference>
<dbReference type="Pfam" id="PF02954">
    <property type="entry name" value="HTH_8"/>
    <property type="match status" value="1"/>
</dbReference>
<gene>
    <name evidence="19" type="ORF">L0Y14_05470</name>
</gene>